<keyword evidence="4" id="KW-1185">Reference proteome</keyword>
<proteinExistence type="inferred from homology"/>
<accession>A0A075ANS4</accession>
<dbReference type="HOGENOM" id="CLU_010579_2_0_1"/>
<dbReference type="Proteomes" id="UP000030755">
    <property type="component" value="Unassembled WGS sequence"/>
</dbReference>
<dbReference type="InterPro" id="IPR007991">
    <property type="entry name" value="RNA_pol_I_trans_ini_fac_RRN3"/>
</dbReference>
<dbReference type="AlphaFoldDB" id="A0A075ANS4"/>
<dbReference type="GO" id="GO:0001042">
    <property type="term" value="F:RNA polymerase I core binding"/>
    <property type="evidence" value="ECO:0007669"/>
    <property type="project" value="TreeGrafter"/>
</dbReference>
<dbReference type="GO" id="GO:0006361">
    <property type="term" value="P:transcription initiation at RNA polymerase I promoter"/>
    <property type="evidence" value="ECO:0007669"/>
    <property type="project" value="InterPro"/>
</dbReference>
<protein>
    <submittedName>
        <fullName evidence="3">RNA polymerase I transcription initiation factor RRN3 domain-containing protein</fullName>
    </submittedName>
</protein>
<dbReference type="GO" id="GO:0003743">
    <property type="term" value="F:translation initiation factor activity"/>
    <property type="evidence" value="ECO:0007669"/>
    <property type="project" value="UniProtKB-KW"/>
</dbReference>
<comment type="similarity">
    <text evidence="1">Belongs to the RRN3 family.</text>
</comment>
<dbReference type="Pfam" id="PF05327">
    <property type="entry name" value="RRN3"/>
    <property type="match status" value="1"/>
</dbReference>
<evidence type="ECO:0000313" key="3">
    <source>
        <dbReference type="EMBL" id="EPZ31565.1"/>
    </source>
</evidence>
<evidence type="ECO:0000256" key="1">
    <source>
        <dbReference type="ARBA" id="ARBA00010098"/>
    </source>
</evidence>
<reference evidence="3 4" key="1">
    <citation type="journal article" date="2013" name="Curr. Biol.">
        <title>Shared signatures of parasitism and phylogenomics unite Cryptomycota and microsporidia.</title>
        <authorList>
            <person name="James T.Y."/>
            <person name="Pelin A."/>
            <person name="Bonen L."/>
            <person name="Ahrendt S."/>
            <person name="Sain D."/>
            <person name="Corradi N."/>
            <person name="Stajich J.E."/>
        </authorList>
    </citation>
    <scope>NUCLEOTIDE SEQUENCE [LARGE SCALE GENOMIC DNA]</scope>
    <source>
        <strain evidence="3 4">CSF55</strain>
    </source>
</reference>
<dbReference type="OrthoDB" id="26970at2759"/>
<dbReference type="GO" id="GO:0005634">
    <property type="term" value="C:nucleus"/>
    <property type="evidence" value="ECO:0007669"/>
    <property type="project" value="TreeGrafter"/>
</dbReference>
<sequence>MDGLSVLSSFISISIQEKINGNSSRYKVLLRQLGQDVSEGDSVTLARWFQALTYSVSSLSQECHEVVNLVVSVNPSVCYDDYFDFVENLVSAHPYYAVPCVSNLVGMMKSDVENLHDIIAAIVEIVPMSASHLLKNVNKKFPFNKEDKQVQMNYFGNVFKLMGYVPVLRNSLMEIVVTKLLQIDVEIQVEIDELDEEELEKVQEAVLKGGDEQDEVDEGDEDEDEKQIEKRNEIVEKEIDSDSDEEVDDEDDEDEVEEQISDIKASIETLDSLMKLTFENVKEIMEKEEDKEMFLVFMSIFEKTILRTFNSRYVQFIFFYVTSLDSKYHDIFLGMLMSKLFNNRSVILCDPIRISCAGYIGSFIARGLFLSDKLISKCFSMLISWAVQYVDNVQDVNKIEDHSLFYCIVQALLYIFCFRYELLMNETNKELLEKVLFSSLEPLLVCVESVTEEFIDVCSHLNFIFCRHLVEKKERSHLSILDSFFPFDPYKLKESSLFLDPLNIYKEYTSINDEVEQEDNTIYDSPSQESTSSITNHLNSLWQQNITVN</sequence>
<dbReference type="OMA" id="VCSPAIV"/>
<feature type="region of interest" description="Disordered" evidence="2">
    <location>
        <begin position="206"/>
        <end position="257"/>
    </location>
</feature>
<name>A0A075ANS4_ROZAC</name>
<feature type="compositionally biased region" description="Acidic residues" evidence="2">
    <location>
        <begin position="241"/>
        <end position="257"/>
    </location>
</feature>
<keyword evidence="3" id="KW-0396">Initiation factor</keyword>
<evidence type="ECO:0000313" key="4">
    <source>
        <dbReference type="Proteomes" id="UP000030755"/>
    </source>
</evidence>
<dbReference type="PANTHER" id="PTHR12790">
    <property type="entry name" value="TRANSCRIPTION INITIATION FACTOR IA RRN3"/>
    <property type="match status" value="1"/>
</dbReference>
<keyword evidence="3" id="KW-0648">Protein biosynthesis</keyword>
<dbReference type="PANTHER" id="PTHR12790:SF0">
    <property type="entry name" value="RNA POLYMERASE I-SPECIFIC TRANSCRIPTION INITIATION FACTOR RRN3-RELATED"/>
    <property type="match status" value="1"/>
</dbReference>
<evidence type="ECO:0000256" key="2">
    <source>
        <dbReference type="SAM" id="MobiDB-lite"/>
    </source>
</evidence>
<dbReference type="EMBL" id="KE561209">
    <property type="protein sequence ID" value="EPZ31565.1"/>
    <property type="molecule type" value="Genomic_DNA"/>
</dbReference>
<feature type="compositionally biased region" description="Basic and acidic residues" evidence="2">
    <location>
        <begin position="227"/>
        <end position="240"/>
    </location>
</feature>
<feature type="compositionally biased region" description="Acidic residues" evidence="2">
    <location>
        <begin position="212"/>
        <end position="226"/>
    </location>
</feature>
<dbReference type="GO" id="GO:0001181">
    <property type="term" value="F:RNA polymerase I general transcription initiation factor activity"/>
    <property type="evidence" value="ECO:0007669"/>
    <property type="project" value="InterPro"/>
</dbReference>
<dbReference type="STRING" id="988480.A0A075ANS4"/>
<organism evidence="3 4">
    <name type="scientific">Rozella allomycis (strain CSF55)</name>
    <dbReference type="NCBI Taxonomy" id="988480"/>
    <lineage>
        <taxon>Eukaryota</taxon>
        <taxon>Fungi</taxon>
        <taxon>Fungi incertae sedis</taxon>
        <taxon>Cryptomycota</taxon>
        <taxon>Cryptomycota incertae sedis</taxon>
        <taxon>Rozella</taxon>
    </lineage>
</organism>
<gene>
    <name evidence="3" type="ORF">O9G_000041</name>
</gene>